<gene>
    <name evidence="2" type="ORF">GHT09_020371</name>
</gene>
<reference evidence="2" key="1">
    <citation type="submission" date="2020-08" db="EMBL/GenBank/DDBJ databases">
        <authorList>
            <person name="Shumante A."/>
            <person name="Zimin A.V."/>
            <person name="Puiu D."/>
            <person name="Salzberg S.L."/>
        </authorList>
    </citation>
    <scope>NUCLEOTIDE SEQUENCE</scope>
    <source>
        <strain evidence="2">WC2-LM</strain>
        <tissue evidence="2">Liver</tissue>
    </source>
</reference>
<protein>
    <submittedName>
        <fullName evidence="2">Uncharacterized protein</fullName>
    </submittedName>
</protein>
<comment type="caution">
    <text evidence="2">The sequence shown here is derived from an EMBL/GenBank/DDBJ whole genome shotgun (WGS) entry which is preliminary data.</text>
</comment>
<dbReference type="AlphaFoldDB" id="A0A834UIJ1"/>
<accession>A0A834UIJ1</accession>
<proteinExistence type="predicted"/>
<feature type="region of interest" description="Disordered" evidence="1">
    <location>
        <begin position="1"/>
        <end position="35"/>
    </location>
</feature>
<sequence>MAQESPFHKDIKCSKRAQAGSPAWASEGPGDPCRRRAGNLLWERLSTLEQGPGSRPTCSEVVVTSALPTCSGLGQCRLGLAPCFPASCHQVTLVYPQRQPLP</sequence>
<evidence type="ECO:0000313" key="3">
    <source>
        <dbReference type="Proteomes" id="UP000662637"/>
    </source>
</evidence>
<evidence type="ECO:0000313" key="2">
    <source>
        <dbReference type="EMBL" id="KAF7459612.1"/>
    </source>
</evidence>
<feature type="compositionally biased region" description="Basic and acidic residues" evidence="1">
    <location>
        <begin position="1"/>
        <end position="13"/>
    </location>
</feature>
<organism evidence="2 3">
    <name type="scientific">Marmota monax</name>
    <name type="common">Woodchuck</name>
    <dbReference type="NCBI Taxonomy" id="9995"/>
    <lineage>
        <taxon>Eukaryota</taxon>
        <taxon>Metazoa</taxon>
        <taxon>Chordata</taxon>
        <taxon>Craniata</taxon>
        <taxon>Vertebrata</taxon>
        <taxon>Euteleostomi</taxon>
        <taxon>Mammalia</taxon>
        <taxon>Eutheria</taxon>
        <taxon>Euarchontoglires</taxon>
        <taxon>Glires</taxon>
        <taxon>Rodentia</taxon>
        <taxon>Sciuromorpha</taxon>
        <taxon>Sciuridae</taxon>
        <taxon>Xerinae</taxon>
        <taxon>Marmotini</taxon>
        <taxon>Marmota</taxon>
    </lineage>
</organism>
<dbReference type="EMBL" id="WJEC01008843">
    <property type="protein sequence ID" value="KAF7459612.1"/>
    <property type="molecule type" value="Genomic_DNA"/>
</dbReference>
<evidence type="ECO:0000256" key="1">
    <source>
        <dbReference type="SAM" id="MobiDB-lite"/>
    </source>
</evidence>
<name>A0A834UIJ1_MARMO</name>
<dbReference type="Proteomes" id="UP000662637">
    <property type="component" value="Unassembled WGS sequence"/>
</dbReference>